<dbReference type="PANTHER" id="PTHR30620">
    <property type="entry name" value="PERIPLASMIC BETA-GLUCOSIDASE-RELATED"/>
    <property type="match status" value="1"/>
</dbReference>
<feature type="region of interest" description="Disordered" evidence="2">
    <location>
        <begin position="30"/>
        <end position="65"/>
    </location>
</feature>
<reference evidence="5" key="2">
    <citation type="journal article" date="2017" name="Nat. Plants">
        <title>The Aegilops tauschii genome reveals multiple impacts of transposons.</title>
        <authorList>
            <person name="Zhao G."/>
            <person name="Zou C."/>
            <person name="Li K."/>
            <person name="Wang K."/>
            <person name="Li T."/>
            <person name="Gao L."/>
            <person name="Zhang X."/>
            <person name="Wang H."/>
            <person name="Yang Z."/>
            <person name="Liu X."/>
            <person name="Jiang W."/>
            <person name="Mao L."/>
            <person name="Kong X."/>
            <person name="Jiao Y."/>
            <person name="Jia J."/>
        </authorList>
    </citation>
    <scope>NUCLEOTIDE SEQUENCE [LARGE SCALE GENOMIC DNA]</scope>
    <source>
        <strain evidence="5">cv. AL8/78</strain>
    </source>
</reference>
<dbReference type="Gene3D" id="3.20.20.300">
    <property type="entry name" value="Glycoside hydrolase, family 3, N-terminal domain"/>
    <property type="match status" value="1"/>
</dbReference>
<dbReference type="AlphaFoldDB" id="A0A453D1G5"/>
<evidence type="ECO:0000259" key="3">
    <source>
        <dbReference type="Pfam" id="PF00933"/>
    </source>
</evidence>
<dbReference type="PANTHER" id="PTHR30620:SF122">
    <property type="entry name" value="BETA-GLUCOSIDASE"/>
    <property type="match status" value="1"/>
</dbReference>
<dbReference type="InterPro" id="IPR017853">
    <property type="entry name" value="GH"/>
</dbReference>
<dbReference type="Pfam" id="PF00933">
    <property type="entry name" value="Glyco_hydro_3"/>
    <property type="match status" value="1"/>
</dbReference>
<feature type="compositionally biased region" description="Basic residues" evidence="2">
    <location>
        <begin position="32"/>
        <end position="41"/>
    </location>
</feature>
<accession>A0A453D1G5</accession>
<dbReference type="PRINTS" id="PR00133">
    <property type="entry name" value="GLHYDRLASE3"/>
</dbReference>
<name>A0A453D1G5_AEGTS</name>
<dbReference type="EnsemblPlants" id="AET2Gv21054900.12">
    <property type="protein sequence ID" value="AET2Gv21054900.12"/>
    <property type="gene ID" value="AET2Gv21054900"/>
</dbReference>
<reference evidence="4" key="4">
    <citation type="submission" date="2019-03" db="UniProtKB">
        <authorList>
            <consortium name="EnsemblPlants"/>
        </authorList>
    </citation>
    <scope>IDENTIFICATION</scope>
</reference>
<evidence type="ECO:0000256" key="1">
    <source>
        <dbReference type="ARBA" id="ARBA00022801"/>
    </source>
</evidence>
<evidence type="ECO:0000256" key="2">
    <source>
        <dbReference type="SAM" id="MobiDB-lite"/>
    </source>
</evidence>
<keyword evidence="1" id="KW-0378">Hydrolase</keyword>
<evidence type="ECO:0000313" key="5">
    <source>
        <dbReference type="Proteomes" id="UP000015105"/>
    </source>
</evidence>
<feature type="compositionally biased region" description="Polar residues" evidence="2">
    <location>
        <begin position="52"/>
        <end position="65"/>
    </location>
</feature>
<protein>
    <recommendedName>
        <fullName evidence="3">Glycoside hydrolase family 3 N-terminal domain-containing protein</fullName>
    </recommendedName>
</protein>
<reference evidence="4" key="5">
    <citation type="journal article" date="2021" name="G3 (Bethesda)">
        <title>Aegilops tauschii genome assembly Aet v5.0 features greater sequence contiguity and improved annotation.</title>
        <authorList>
            <person name="Wang L."/>
            <person name="Zhu T."/>
            <person name="Rodriguez J.C."/>
            <person name="Deal K.R."/>
            <person name="Dubcovsky J."/>
            <person name="McGuire P.E."/>
            <person name="Lux T."/>
            <person name="Spannagl M."/>
            <person name="Mayer K.F.X."/>
            <person name="Baldrich P."/>
            <person name="Meyers B.C."/>
            <person name="Huo N."/>
            <person name="Gu Y.Q."/>
            <person name="Zhou H."/>
            <person name="Devos K.M."/>
            <person name="Bennetzen J.L."/>
            <person name="Unver T."/>
            <person name="Budak H."/>
            <person name="Gulick P.J."/>
            <person name="Galiba G."/>
            <person name="Kalapos B."/>
            <person name="Nelson D.R."/>
            <person name="Li P."/>
            <person name="You F.M."/>
            <person name="Luo M.C."/>
            <person name="Dvorak J."/>
        </authorList>
    </citation>
    <scope>NUCLEOTIDE SEQUENCE [LARGE SCALE GENOMIC DNA]</scope>
    <source>
        <strain evidence="4">cv. AL8/78</strain>
    </source>
</reference>
<dbReference type="InterPro" id="IPR051915">
    <property type="entry name" value="Cellulose_Degrad_GH3"/>
</dbReference>
<dbReference type="Proteomes" id="UP000015105">
    <property type="component" value="Chromosome 2D"/>
</dbReference>
<dbReference type="GO" id="GO:0008422">
    <property type="term" value="F:beta-glucosidase activity"/>
    <property type="evidence" value="ECO:0007669"/>
    <property type="project" value="TreeGrafter"/>
</dbReference>
<dbReference type="Gramene" id="AET2Gv21054900.12">
    <property type="protein sequence ID" value="AET2Gv21054900.12"/>
    <property type="gene ID" value="AET2Gv21054900"/>
</dbReference>
<reference evidence="4" key="3">
    <citation type="journal article" date="2017" name="Nature">
        <title>Genome sequence of the progenitor of the wheat D genome Aegilops tauschii.</title>
        <authorList>
            <person name="Luo M.C."/>
            <person name="Gu Y.Q."/>
            <person name="Puiu D."/>
            <person name="Wang H."/>
            <person name="Twardziok S.O."/>
            <person name="Deal K.R."/>
            <person name="Huo N."/>
            <person name="Zhu T."/>
            <person name="Wang L."/>
            <person name="Wang Y."/>
            <person name="McGuire P.E."/>
            <person name="Liu S."/>
            <person name="Long H."/>
            <person name="Ramasamy R.K."/>
            <person name="Rodriguez J.C."/>
            <person name="Van S.L."/>
            <person name="Yuan L."/>
            <person name="Wang Z."/>
            <person name="Xia Z."/>
            <person name="Xiao L."/>
            <person name="Anderson O.D."/>
            <person name="Ouyang S."/>
            <person name="Liang Y."/>
            <person name="Zimin A.V."/>
            <person name="Pertea G."/>
            <person name="Qi P."/>
            <person name="Bennetzen J.L."/>
            <person name="Dai X."/>
            <person name="Dawson M.W."/>
            <person name="Muller H.G."/>
            <person name="Kugler K."/>
            <person name="Rivarola-Duarte L."/>
            <person name="Spannagl M."/>
            <person name="Mayer K.F.X."/>
            <person name="Lu F.H."/>
            <person name="Bevan M.W."/>
            <person name="Leroy P."/>
            <person name="Li P."/>
            <person name="You F.M."/>
            <person name="Sun Q."/>
            <person name="Liu Z."/>
            <person name="Lyons E."/>
            <person name="Wicker T."/>
            <person name="Salzberg S.L."/>
            <person name="Devos K.M."/>
            <person name="Dvorak J."/>
        </authorList>
    </citation>
    <scope>NUCLEOTIDE SEQUENCE [LARGE SCALE GENOMIC DNA]</scope>
    <source>
        <strain evidence="4">cv. AL8/78</strain>
    </source>
</reference>
<reference evidence="5" key="1">
    <citation type="journal article" date="2014" name="Science">
        <title>Ancient hybridizations among the ancestral genomes of bread wheat.</title>
        <authorList>
            <consortium name="International Wheat Genome Sequencing Consortium,"/>
            <person name="Marcussen T."/>
            <person name="Sandve S.R."/>
            <person name="Heier L."/>
            <person name="Spannagl M."/>
            <person name="Pfeifer M."/>
            <person name="Jakobsen K.S."/>
            <person name="Wulff B.B."/>
            <person name="Steuernagel B."/>
            <person name="Mayer K.F."/>
            <person name="Olsen O.A."/>
        </authorList>
    </citation>
    <scope>NUCLEOTIDE SEQUENCE [LARGE SCALE GENOMIC DNA]</scope>
    <source>
        <strain evidence="5">cv. AL8/78</strain>
    </source>
</reference>
<dbReference type="InterPro" id="IPR036962">
    <property type="entry name" value="Glyco_hydro_3_N_sf"/>
</dbReference>
<dbReference type="SUPFAM" id="SSF51445">
    <property type="entry name" value="(Trans)glycosidases"/>
    <property type="match status" value="1"/>
</dbReference>
<proteinExistence type="predicted"/>
<organism evidence="4 5">
    <name type="scientific">Aegilops tauschii subsp. strangulata</name>
    <name type="common">Goatgrass</name>
    <dbReference type="NCBI Taxonomy" id="200361"/>
    <lineage>
        <taxon>Eukaryota</taxon>
        <taxon>Viridiplantae</taxon>
        <taxon>Streptophyta</taxon>
        <taxon>Embryophyta</taxon>
        <taxon>Tracheophyta</taxon>
        <taxon>Spermatophyta</taxon>
        <taxon>Magnoliopsida</taxon>
        <taxon>Liliopsida</taxon>
        <taxon>Poales</taxon>
        <taxon>Poaceae</taxon>
        <taxon>BOP clade</taxon>
        <taxon>Pooideae</taxon>
        <taxon>Triticodae</taxon>
        <taxon>Triticeae</taxon>
        <taxon>Triticinae</taxon>
        <taxon>Aegilops</taxon>
    </lineage>
</organism>
<evidence type="ECO:0000313" key="4">
    <source>
        <dbReference type="EnsemblPlants" id="AET2Gv21054900.12"/>
    </source>
</evidence>
<sequence>MPGVAPPQTPRRLLAARAWPALRITVAAVSRAPRRPPHRTHLTSPARCGALSSPSSTSPVWPEQKQYSDFCSPAGMAAAEGQGEERPLYKDPSAPVEARVRDLLGRMTLREKAGQMAQIELSVASPRALAELGVGSLLNGGGRPPCDGASPSDWAGVVDGMQRLALSSRLAVPIIYGIDAVHGNNNVIGATIFPHNVGLGASRDPELVRKIGEATALEVRATGMHWTFAPCVAVCRDSRWGRCYESYSEDPDIVRSFTTIVAGLQGQPPADHPHGYPFLHSVRYLLIQFPVLWDQDLTV</sequence>
<dbReference type="InterPro" id="IPR001764">
    <property type="entry name" value="Glyco_hydro_3_N"/>
</dbReference>
<keyword evidence="5" id="KW-1185">Reference proteome</keyword>
<feature type="domain" description="Glycoside hydrolase family 3 N-terminal" evidence="3">
    <location>
        <begin position="108"/>
        <end position="267"/>
    </location>
</feature>
<dbReference type="GO" id="GO:0009251">
    <property type="term" value="P:glucan catabolic process"/>
    <property type="evidence" value="ECO:0007669"/>
    <property type="project" value="TreeGrafter"/>
</dbReference>